<name>A0AA37LYK1_9PEZI</name>
<keyword evidence="3" id="KW-1185">Reference proteome</keyword>
<evidence type="ECO:0000259" key="1">
    <source>
        <dbReference type="Pfam" id="PF12770"/>
    </source>
</evidence>
<sequence>MTVERLLERSDSASAQFPAYLSACGTGRIQDGGSTDESIHLTSAFQLAGFRHVIGTLCEIDDELCVDMARLTYEFLGASGVGSAAGRNGNSGEQS</sequence>
<feature type="domain" description="CHAT" evidence="1">
    <location>
        <begin position="19"/>
        <end position="78"/>
    </location>
</feature>
<gene>
    <name evidence="2" type="ORF">ColLi_13283</name>
</gene>
<dbReference type="InterPro" id="IPR024983">
    <property type="entry name" value="CHAT_dom"/>
</dbReference>
<evidence type="ECO:0000313" key="2">
    <source>
        <dbReference type="EMBL" id="GJC90445.1"/>
    </source>
</evidence>
<organism evidence="2 3">
    <name type="scientific">Colletotrichum liriopes</name>
    <dbReference type="NCBI Taxonomy" id="708192"/>
    <lineage>
        <taxon>Eukaryota</taxon>
        <taxon>Fungi</taxon>
        <taxon>Dikarya</taxon>
        <taxon>Ascomycota</taxon>
        <taxon>Pezizomycotina</taxon>
        <taxon>Sordariomycetes</taxon>
        <taxon>Hypocreomycetidae</taxon>
        <taxon>Glomerellales</taxon>
        <taxon>Glomerellaceae</taxon>
        <taxon>Colletotrichum</taxon>
        <taxon>Colletotrichum spaethianum species complex</taxon>
    </lineage>
</organism>
<dbReference type="AlphaFoldDB" id="A0AA37LYK1"/>
<dbReference type="Pfam" id="PF12770">
    <property type="entry name" value="CHAT"/>
    <property type="match status" value="1"/>
</dbReference>
<evidence type="ECO:0000313" key="3">
    <source>
        <dbReference type="Proteomes" id="UP001055172"/>
    </source>
</evidence>
<comment type="caution">
    <text evidence="2">The sequence shown here is derived from an EMBL/GenBank/DDBJ whole genome shotgun (WGS) entry which is preliminary data.</text>
</comment>
<accession>A0AA37LYK1</accession>
<proteinExistence type="predicted"/>
<protein>
    <recommendedName>
        <fullName evidence="1">CHAT domain-containing protein</fullName>
    </recommendedName>
</protein>
<dbReference type="EMBL" id="BPPX01000054">
    <property type="protein sequence ID" value="GJC90445.1"/>
    <property type="molecule type" value="Genomic_DNA"/>
</dbReference>
<dbReference type="Proteomes" id="UP001055172">
    <property type="component" value="Unassembled WGS sequence"/>
</dbReference>
<reference evidence="2 3" key="1">
    <citation type="submission" date="2021-07" db="EMBL/GenBank/DDBJ databases">
        <title>Genome data of Colletotrichum spaethianum.</title>
        <authorList>
            <person name="Utami Y.D."/>
            <person name="Hiruma K."/>
        </authorList>
    </citation>
    <scope>NUCLEOTIDE SEQUENCE [LARGE SCALE GENOMIC DNA]</scope>
    <source>
        <strain evidence="2 3">MAFF 242679</strain>
    </source>
</reference>